<comment type="subcellular location">
    <subcellularLocation>
        <location evidence="1 9">Cytoplasm</location>
    </subcellularLocation>
</comment>
<dbReference type="InterPro" id="IPR010998">
    <property type="entry name" value="Integrase_recombinase_N"/>
</dbReference>
<dbReference type="PROSITE" id="PS51898">
    <property type="entry name" value="TYR_RECOMBINASE"/>
    <property type="match status" value="1"/>
</dbReference>
<keyword evidence="3 9" id="KW-0132">Cell division</keyword>
<feature type="active site" evidence="9">
    <location>
        <position position="252"/>
    </location>
</feature>
<evidence type="ECO:0000313" key="10">
    <source>
        <dbReference type="EMBL" id="TPR45083.1"/>
    </source>
</evidence>
<organism evidence="10 11">
    <name type="scientific">Apilactobacillus micheneri</name>
    <dbReference type="NCBI Taxonomy" id="1899430"/>
    <lineage>
        <taxon>Bacteria</taxon>
        <taxon>Bacillati</taxon>
        <taxon>Bacillota</taxon>
        <taxon>Bacilli</taxon>
        <taxon>Lactobacillales</taxon>
        <taxon>Lactobacillaceae</taxon>
        <taxon>Apilactobacillus</taxon>
    </lineage>
</organism>
<dbReference type="InterPro" id="IPR050090">
    <property type="entry name" value="Tyrosine_recombinase_XerCD"/>
</dbReference>
<evidence type="ECO:0000256" key="6">
    <source>
        <dbReference type="ARBA" id="ARBA00023125"/>
    </source>
</evidence>
<evidence type="ECO:0000256" key="5">
    <source>
        <dbReference type="ARBA" id="ARBA00022908"/>
    </source>
</evidence>
<dbReference type="PROSITE" id="PS51900">
    <property type="entry name" value="CB"/>
    <property type="match status" value="1"/>
</dbReference>
<dbReference type="RefSeq" id="WP_108982153.1">
    <property type="nucleotide sequence ID" value="NZ_BAABXB010000090.1"/>
</dbReference>
<feature type="active site" evidence="9">
    <location>
        <position position="275"/>
    </location>
</feature>
<keyword evidence="2 9" id="KW-0963">Cytoplasm</keyword>
<dbReference type="InterPro" id="IPR023009">
    <property type="entry name" value="Tyrosine_recombinase_XerC/XerD"/>
</dbReference>
<dbReference type="SUPFAM" id="SSF56349">
    <property type="entry name" value="DNA breaking-rejoining enzymes"/>
    <property type="match status" value="1"/>
</dbReference>
<proteinExistence type="inferred from homology"/>
<dbReference type="AlphaFoldDB" id="A0A2S2JIL8"/>
<comment type="similarity">
    <text evidence="9">Belongs to the 'phage' integrase family. XerC subfamily.</text>
</comment>
<gene>
    <name evidence="9" type="primary">xerC</name>
    <name evidence="10" type="ORF">DY130_02505</name>
</gene>
<dbReference type="InterPro" id="IPR013762">
    <property type="entry name" value="Integrase-like_cat_sf"/>
</dbReference>
<comment type="subunit">
    <text evidence="9">Forms a cyclic heterotetrameric complex composed of two molecules of XerC and two molecules of XerD.</text>
</comment>
<evidence type="ECO:0000256" key="4">
    <source>
        <dbReference type="ARBA" id="ARBA00022829"/>
    </source>
</evidence>
<keyword evidence="5 9" id="KW-0229">DNA integration</keyword>
<evidence type="ECO:0000313" key="11">
    <source>
        <dbReference type="Proteomes" id="UP000784700"/>
    </source>
</evidence>
<dbReference type="GO" id="GO:0009037">
    <property type="term" value="F:tyrosine-based site-specific recombinase activity"/>
    <property type="evidence" value="ECO:0007669"/>
    <property type="project" value="UniProtKB-UniRule"/>
</dbReference>
<reference evidence="10" key="1">
    <citation type="submission" date="2018-08" db="EMBL/GenBank/DDBJ databases">
        <title>Comparative genomics of wild bee and flower associated Lactobacillus reveals potential adaptation to the bee host.</title>
        <authorList>
            <person name="Vuong H.Q."/>
            <person name="Mcfrederick Q.S."/>
        </authorList>
    </citation>
    <scope>NUCLEOTIDE SEQUENCE</scope>
    <source>
        <strain evidence="10">HV_63</strain>
    </source>
</reference>
<dbReference type="CDD" id="cd00798">
    <property type="entry name" value="INT_XerDC_C"/>
    <property type="match status" value="1"/>
</dbReference>
<dbReference type="Pfam" id="PF00589">
    <property type="entry name" value="Phage_integrase"/>
    <property type="match status" value="1"/>
</dbReference>
<dbReference type="GO" id="GO:0005737">
    <property type="term" value="C:cytoplasm"/>
    <property type="evidence" value="ECO:0007669"/>
    <property type="project" value="UniProtKB-SubCell"/>
</dbReference>
<feature type="active site" evidence="9">
    <location>
        <position position="176"/>
    </location>
</feature>
<dbReference type="InterPro" id="IPR004107">
    <property type="entry name" value="Integrase_SAM-like_N"/>
</dbReference>
<feature type="active site" description="O-(3'-phospho-DNA)-tyrosine intermediate" evidence="9">
    <location>
        <position position="284"/>
    </location>
</feature>
<protein>
    <recommendedName>
        <fullName evidence="9">Tyrosine recombinase XerC</fullName>
    </recommendedName>
</protein>
<dbReference type="PANTHER" id="PTHR30349">
    <property type="entry name" value="PHAGE INTEGRASE-RELATED"/>
    <property type="match status" value="1"/>
</dbReference>
<dbReference type="InterPro" id="IPR011010">
    <property type="entry name" value="DNA_brk_join_enz"/>
</dbReference>
<keyword evidence="4 9" id="KW-0159">Chromosome partition</keyword>
<dbReference type="PANTHER" id="PTHR30349:SF77">
    <property type="entry name" value="TYROSINE RECOMBINASE XERC"/>
    <property type="match status" value="1"/>
</dbReference>
<keyword evidence="7 9" id="KW-0233">DNA recombination</keyword>
<dbReference type="Proteomes" id="UP000784700">
    <property type="component" value="Unassembled WGS sequence"/>
</dbReference>
<dbReference type="GO" id="GO:0051301">
    <property type="term" value="P:cell division"/>
    <property type="evidence" value="ECO:0007669"/>
    <property type="project" value="UniProtKB-KW"/>
</dbReference>
<dbReference type="Gene3D" id="1.10.443.10">
    <property type="entry name" value="Intergrase catalytic core"/>
    <property type="match status" value="1"/>
</dbReference>
<dbReference type="EMBL" id="QUBG01000002">
    <property type="protein sequence ID" value="TPR45083.1"/>
    <property type="molecule type" value="Genomic_DNA"/>
</dbReference>
<dbReference type="GO" id="GO:0006313">
    <property type="term" value="P:DNA transposition"/>
    <property type="evidence" value="ECO:0007669"/>
    <property type="project" value="UniProtKB-UniRule"/>
</dbReference>
<comment type="function">
    <text evidence="9">Site-specific tyrosine recombinase, which acts by catalyzing the cutting and rejoining of the recombining DNA molecules. The XerC-XerD complex is essential to convert dimers of the bacterial chromosome into monomers to permit their segregation at cell division. It also contributes to the segregational stability of plasmids.</text>
</comment>
<accession>A0A2S2JIL8</accession>
<feature type="active site" evidence="9">
    <location>
        <position position="249"/>
    </location>
</feature>
<evidence type="ECO:0000256" key="7">
    <source>
        <dbReference type="ARBA" id="ARBA00023172"/>
    </source>
</evidence>
<dbReference type="GO" id="GO:0007059">
    <property type="term" value="P:chromosome segregation"/>
    <property type="evidence" value="ECO:0007669"/>
    <property type="project" value="UniProtKB-UniRule"/>
</dbReference>
<evidence type="ECO:0000256" key="1">
    <source>
        <dbReference type="ARBA" id="ARBA00004496"/>
    </source>
</evidence>
<dbReference type="OrthoDB" id="9801717at2"/>
<evidence type="ECO:0000256" key="2">
    <source>
        <dbReference type="ARBA" id="ARBA00022490"/>
    </source>
</evidence>
<keyword evidence="8 9" id="KW-0131">Cell cycle</keyword>
<dbReference type="HAMAP" id="MF_01808">
    <property type="entry name" value="Recomb_XerC_XerD"/>
    <property type="match status" value="1"/>
</dbReference>
<evidence type="ECO:0000256" key="9">
    <source>
        <dbReference type="HAMAP-Rule" id="MF_01808"/>
    </source>
</evidence>
<dbReference type="Gene3D" id="1.10.150.130">
    <property type="match status" value="1"/>
</dbReference>
<name>A0A2S2JIL8_9LACO</name>
<feature type="active site" evidence="9">
    <location>
        <position position="152"/>
    </location>
</feature>
<dbReference type="Pfam" id="PF02899">
    <property type="entry name" value="Phage_int_SAM_1"/>
    <property type="match status" value="1"/>
</dbReference>
<keyword evidence="6 9" id="KW-0238">DNA-binding</keyword>
<dbReference type="GeneID" id="58108049"/>
<dbReference type="InterPro" id="IPR002104">
    <property type="entry name" value="Integrase_catalytic"/>
</dbReference>
<evidence type="ECO:0000256" key="3">
    <source>
        <dbReference type="ARBA" id="ARBA00022618"/>
    </source>
</evidence>
<comment type="caution">
    <text evidence="10">The sequence shown here is derived from an EMBL/GenBank/DDBJ whole genome shotgun (WGS) entry which is preliminary data.</text>
</comment>
<dbReference type="InterPro" id="IPR044068">
    <property type="entry name" value="CB"/>
</dbReference>
<dbReference type="GO" id="GO:0003677">
    <property type="term" value="F:DNA binding"/>
    <property type="evidence" value="ECO:0007669"/>
    <property type="project" value="UniProtKB-UniRule"/>
</dbReference>
<evidence type="ECO:0000256" key="8">
    <source>
        <dbReference type="ARBA" id="ARBA00023306"/>
    </source>
</evidence>
<sequence>MEKYNDKELIDWFMEYIKDERQYSDNTAIAYKNDIDQFVNGMHDNNRKLLQIDDLDVETYLNHLRKNDDSRNTIARKISSLSSFYNFMMKNDLINENPFSFVNLKRHSGHLPRFFYQKELLELFKGASLGNNKRLNYRNYALLETLYDTGMRVSECADLSYDAIDFENRIITVIGKGNKQRYLPFGRYLIKALDDYENKCRRPLMQEYHQQHDFVFVNQHGKHITSRGIEYAMDEIIKNTSLTTKIHPHMLRHTFATEMLNNGADLRTVQELLGHSSLSTTQIYTHVTSENLLKNYNKFFPRA</sequence>